<dbReference type="GO" id="GO:0016788">
    <property type="term" value="F:hydrolase activity, acting on ester bonds"/>
    <property type="evidence" value="ECO:0007669"/>
    <property type="project" value="UniProtKB-ARBA"/>
</dbReference>
<dbReference type="InterPro" id="IPR052940">
    <property type="entry name" value="Carb_Esterase_6"/>
</dbReference>
<dbReference type="EMBL" id="CP018632">
    <property type="protein sequence ID" value="ASJ72932.1"/>
    <property type="molecule type" value="Genomic_DNA"/>
</dbReference>
<dbReference type="RefSeq" id="WP_088918196.1">
    <property type="nucleotide sequence ID" value="NZ_CP018632.1"/>
</dbReference>
<dbReference type="InterPro" id="IPR036514">
    <property type="entry name" value="SGNH_hydro_sf"/>
</dbReference>
<proteinExistence type="predicted"/>
<evidence type="ECO:0000256" key="1">
    <source>
        <dbReference type="ARBA" id="ARBA00022801"/>
    </source>
</evidence>
<keyword evidence="5" id="KW-1185">Reference proteome</keyword>
<dbReference type="Pfam" id="PF03629">
    <property type="entry name" value="SASA"/>
    <property type="match status" value="1"/>
</dbReference>
<protein>
    <recommendedName>
        <fullName evidence="3">Sialate O-acetylesterase domain-containing protein</fullName>
    </recommendedName>
</protein>
<dbReference type="PANTHER" id="PTHR31988:SF19">
    <property type="entry name" value="9-O-ACETYL-N-ACETYLNEURAMINIC ACID DEACETYLASE-RELATED"/>
    <property type="match status" value="1"/>
</dbReference>
<feature type="signal peptide" evidence="2">
    <location>
        <begin position="1"/>
        <end position="28"/>
    </location>
</feature>
<accession>A0A2Z2NN95</accession>
<keyword evidence="2" id="KW-0732">Signal</keyword>
<sequence>MNSVITTFTQFSNKSRIAVLLASLFLLAGCTDDDVDTDDSGLLSNDNFELRSLATQLTLVEGDEAGLRIPLELDRNDEHDDAVDLSIMGVSTADAAFISSSFTRLTLTPSEDNSEMVLNLAIADQPLMPQQRSFIITASDGTNSDELLLEINVEPVDAPDVYLLVGQSNMVGFSGDGTREALPGGLDETNPRIRQLNVSKNDRETLFLSEADFTSPTLNVVPPSITTAEDPLHVPLDPSNDSGKDLEYIGLGLSFAKRALLDTTKEIVLVPAAWSGSAFCTNDDGPNGQWNAEPTDNPELGNTWLFDRAVTRANLALAETGGILRGILWHQGESDSNERCAQFYSDNLEKLVTQLRVSIDPDRRGASLRQADSNIPFIVGTMSRGSDERGDLSVFPPDKELVSLALQNLPANIPFTELSNHDDLTPANGYPCGNTTCVHFGAAALREMGNRYYDALLRTAP</sequence>
<keyword evidence="1" id="KW-0378">Hydrolase</keyword>
<dbReference type="KEGG" id="gai:IMCC3135_14235"/>
<feature type="chain" id="PRO_5016292710" description="Sialate O-acetylesterase domain-containing protein" evidence="2">
    <location>
        <begin position="29"/>
        <end position="461"/>
    </location>
</feature>
<reference evidence="4 5" key="1">
    <citation type="submission" date="2016-12" db="EMBL/GenBank/DDBJ databases">
        <authorList>
            <person name="Song W.-J."/>
            <person name="Kurnit D.M."/>
        </authorList>
    </citation>
    <scope>NUCLEOTIDE SEQUENCE [LARGE SCALE GENOMIC DNA]</scope>
    <source>
        <strain evidence="4 5">IMCC3135</strain>
    </source>
</reference>
<gene>
    <name evidence="4" type="ORF">IMCC3135_14235</name>
</gene>
<name>A0A2Z2NN95_9GAMM</name>
<evidence type="ECO:0000313" key="5">
    <source>
        <dbReference type="Proteomes" id="UP000250079"/>
    </source>
</evidence>
<evidence type="ECO:0000313" key="4">
    <source>
        <dbReference type="EMBL" id="ASJ72932.1"/>
    </source>
</evidence>
<dbReference type="AlphaFoldDB" id="A0A2Z2NN95"/>
<dbReference type="Proteomes" id="UP000250079">
    <property type="component" value="Chromosome"/>
</dbReference>
<dbReference type="OrthoDB" id="4241492at2"/>
<dbReference type="SUPFAM" id="SSF52266">
    <property type="entry name" value="SGNH hydrolase"/>
    <property type="match status" value="1"/>
</dbReference>
<dbReference type="PANTHER" id="PTHR31988">
    <property type="entry name" value="ESTERASE, PUTATIVE (DUF303)-RELATED"/>
    <property type="match status" value="1"/>
</dbReference>
<organism evidence="4 5">
    <name type="scientific">Granulosicoccus antarcticus IMCC3135</name>
    <dbReference type="NCBI Taxonomy" id="1192854"/>
    <lineage>
        <taxon>Bacteria</taxon>
        <taxon>Pseudomonadati</taxon>
        <taxon>Pseudomonadota</taxon>
        <taxon>Gammaproteobacteria</taxon>
        <taxon>Chromatiales</taxon>
        <taxon>Granulosicoccaceae</taxon>
        <taxon>Granulosicoccus</taxon>
    </lineage>
</organism>
<evidence type="ECO:0000256" key="2">
    <source>
        <dbReference type="SAM" id="SignalP"/>
    </source>
</evidence>
<dbReference type="Gene3D" id="3.40.50.1110">
    <property type="entry name" value="SGNH hydrolase"/>
    <property type="match status" value="1"/>
</dbReference>
<dbReference type="InterPro" id="IPR005181">
    <property type="entry name" value="SASA"/>
</dbReference>
<feature type="domain" description="Sialate O-acetylesterase" evidence="3">
    <location>
        <begin position="160"/>
        <end position="457"/>
    </location>
</feature>
<evidence type="ECO:0000259" key="3">
    <source>
        <dbReference type="Pfam" id="PF03629"/>
    </source>
</evidence>